<dbReference type="Gene3D" id="3.20.20.70">
    <property type="entry name" value="Aldolase class I"/>
    <property type="match status" value="1"/>
</dbReference>
<dbReference type="GO" id="GO:0046872">
    <property type="term" value="F:metal ion binding"/>
    <property type="evidence" value="ECO:0007669"/>
    <property type="project" value="UniProtKB-KW"/>
</dbReference>
<evidence type="ECO:0000313" key="7">
    <source>
        <dbReference type="Proteomes" id="UP000216057"/>
    </source>
</evidence>
<keyword evidence="3" id="KW-0408">Iron</keyword>
<keyword evidence="8" id="KW-1185">Reference proteome</keyword>
<protein>
    <submittedName>
        <fullName evidence="5">Radical SAM domain-containing protein</fullName>
    </submittedName>
</protein>
<dbReference type="InterPro" id="IPR013785">
    <property type="entry name" value="Aldolase_TIM"/>
</dbReference>
<name>A0A261G9Y5_9BIFI</name>
<dbReference type="InterPro" id="IPR007197">
    <property type="entry name" value="rSAM"/>
</dbReference>
<dbReference type="Proteomes" id="UP000216057">
    <property type="component" value="Unassembled WGS sequence"/>
</dbReference>
<dbReference type="AlphaFoldDB" id="A0A261G9Y5"/>
<evidence type="ECO:0000313" key="8">
    <source>
        <dbReference type="Proteomes" id="UP000593943"/>
    </source>
</evidence>
<keyword evidence="2" id="KW-0479">Metal-binding</keyword>
<evidence type="ECO:0000256" key="3">
    <source>
        <dbReference type="ARBA" id="ARBA00023004"/>
    </source>
</evidence>
<evidence type="ECO:0000313" key="6">
    <source>
        <dbReference type="EMBL" id="QOL31702.1"/>
    </source>
</evidence>
<keyword evidence="4" id="KW-0411">Iron-sulfur</keyword>
<sequence length="220" mass="25692">MTDGHYSVITNFGCHWKCPYCVVKTTGIDVPETDMNETTRTIERLLPNMRFLSFSGGGDPLWRIDDERRAWYRRITEQCKQKGVATEMHTSMIAAPHLLHAGTPDEPMFDRIVYHIRHERLIPRIQRIQGTANRVVFVVAPDFTPDRIDRIDRMCSGVQNVDELSFRQMINPDYSIDRTCEDHLLEGHGKRWHYITQGDYNTYILNDQTADTYESLRRTA</sequence>
<proteinExistence type="predicted"/>
<dbReference type="SUPFAM" id="SSF102114">
    <property type="entry name" value="Radical SAM enzymes"/>
    <property type="match status" value="1"/>
</dbReference>
<dbReference type="SFLD" id="SFLDS00029">
    <property type="entry name" value="Radical_SAM"/>
    <property type="match status" value="1"/>
</dbReference>
<evidence type="ECO:0000256" key="2">
    <source>
        <dbReference type="ARBA" id="ARBA00022723"/>
    </source>
</evidence>
<evidence type="ECO:0000256" key="4">
    <source>
        <dbReference type="ARBA" id="ARBA00023014"/>
    </source>
</evidence>
<reference evidence="5 7" key="1">
    <citation type="journal article" date="2017" name="BMC Genomics">
        <title>Comparative genomic and phylogenomic analyses of the Bifidobacteriaceae family.</title>
        <authorList>
            <person name="Lugli G.A."/>
            <person name="Milani C."/>
            <person name="Turroni F."/>
            <person name="Duranti S."/>
            <person name="Mancabelli L."/>
            <person name="Mangifesta M."/>
            <person name="Ferrario C."/>
            <person name="Modesto M."/>
            <person name="Mattarelli P."/>
            <person name="Jiri K."/>
            <person name="van Sinderen D."/>
            <person name="Ventura M."/>
        </authorList>
    </citation>
    <scope>NUCLEOTIDE SEQUENCE [LARGE SCALE GENOMIC DNA]</scope>
    <source>
        <strain evidence="5 7">DSM 100216</strain>
    </source>
</reference>
<dbReference type="GO" id="GO:0003824">
    <property type="term" value="F:catalytic activity"/>
    <property type="evidence" value="ECO:0007669"/>
    <property type="project" value="InterPro"/>
</dbReference>
<dbReference type="GO" id="GO:0051536">
    <property type="term" value="F:iron-sulfur cluster binding"/>
    <property type="evidence" value="ECO:0007669"/>
    <property type="project" value="UniProtKB-KW"/>
</dbReference>
<gene>
    <name evidence="6" type="ORF">BE0216_03915</name>
    <name evidence="5" type="ORF">BEUL_1255</name>
</gene>
<keyword evidence="1" id="KW-0949">S-adenosyl-L-methionine</keyword>
<dbReference type="OrthoDB" id="1891978at2"/>
<accession>A0A261G9Y5</accession>
<dbReference type="Proteomes" id="UP000593943">
    <property type="component" value="Chromosome"/>
</dbReference>
<dbReference type="RefSeq" id="WP_094636834.1">
    <property type="nucleotide sequence ID" value="NZ_CP062938.1"/>
</dbReference>
<organism evidence="5 7">
    <name type="scientific">Bifidobacterium eulemuris</name>
    <dbReference type="NCBI Taxonomy" id="1765219"/>
    <lineage>
        <taxon>Bacteria</taxon>
        <taxon>Bacillati</taxon>
        <taxon>Actinomycetota</taxon>
        <taxon>Actinomycetes</taxon>
        <taxon>Bifidobacteriales</taxon>
        <taxon>Bifidobacteriaceae</taxon>
        <taxon>Bifidobacterium</taxon>
    </lineage>
</organism>
<dbReference type="KEGG" id="beu:BE0216_03915"/>
<evidence type="ECO:0000256" key="1">
    <source>
        <dbReference type="ARBA" id="ARBA00022691"/>
    </source>
</evidence>
<evidence type="ECO:0000313" key="5">
    <source>
        <dbReference type="EMBL" id="OZG68242.1"/>
    </source>
</evidence>
<dbReference type="EMBL" id="CP062938">
    <property type="protein sequence ID" value="QOL31702.1"/>
    <property type="molecule type" value="Genomic_DNA"/>
</dbReference>
<dbReference type="EMBL" id="MWWZ01000006">
    <property type="protein sequence ID" value="OZG68242.1"/>
    <property type="molecule type" value="Genomic_DNA"/>
</dbReference>
<dbReference type="InterPro" id="IPR058240">
    <property type="entry name" value="rSAM_sf"/>
</dbReference>
<reference evidence="6 8" key="2">
    <citation type="submission" date="2020-10" db="EMBL/GenBank/DDBJ databases">
        <title>Genome sequencing of Bifidobacterium eulemuris_DSMZ_100216.</title>
        <authorList>
            <person name="Kim J."/>
        </authorList>
    </citation>
    <scope>NUCLEOTIDE SEQUENCE [LARGE SCALE GENOMIC DNA]</scope>
    <source>
        <strain evidence="6 8">DSM 100216</strain>
    </source>
</reference>